<feature type="compositionally biased region" description="Basic and acidic residues" evidence="4">
    <location>
        <begin position="131"/>
        <end position="148"/>
    </location>
</feature>
<dbReference type="InterPro" id="IPR019775">
    <property type="entry name" value="WD40_repeat_CS"/>
</dbReference>
<evidence type="ECO:0000256" key="3">
    <source>
        <dbReference type="PROSITE-ProRule" id="PRU00221"/>
    </source>
</evidence>
<evidence type="ECO:0000256" key="4">
    <source>
        <dbReference type="SAM" id="MobiDB-lite"/>
    </source>
</evidence>
<dbReference type="Pfam" id="PF00400">
    <property type="entry name" value="WD40"/>
    <property type="match status" value="2"/>
</dbReference>
<dbReference type="EMBL" id="CAJMWY010002397">
    <property type="protein sequence ID" value="CAE6488455.1"/>
    <property type="molecule type" value="Genomic_DNA"/>
</dbReference>
<dbReference type="SUPFAM" id="SSF52540">
    <property type="entry name" value="P-loop containing nucleoside triphosphate hydrolases"/>
    <property type="match status" value="1"/>
</dbReference>
<dbReference type="InterPro" id="IPR059179">
    <property type="entry name" value="MLKL-like_MCAfunc"/>
</dbReference>
<gene>
    <name evidence="6" type="ORF">RDB_LOCUS107944</name>
</gene>
<accession>A0A8H3CL53</accession>
<feature type="region of interest" description="Disordered" evidence="4">
    <location>
        <begin position="1072"/>
        <end position="1104"/>
    </location>
</feature>
<comment type="caution">
    <text evidence="6">The sequence shown here is derived from an EMBL/GenBank/DDBJ whole genome shotgun (WGS) entry which is preliminary data.</text>
</comment>
<organism evidence="6 7">
    <name type="scientific">Rhizoctonia solani</name>
    <dbReference type="NCBI Taxonomy" id="456999"/>
    <lineage>
        <taxon>Eukaryota</taxon>
        <taxon>Fungi</taxon>
        <taxon>Dikarya</taxon>
        <taxon>Basidiomycota</taxon>
        <taxon>Agaricomycotina</taxon>
        <taxon>Agaricomycetes</taxon>
        <taxon>Cantharellales</taxon>
        <taxon>Ceratobasidiaceae</taxon>
        <taxon>Rhizoctonia</taxon>
    </lineage>
</organism>
<dbReference type="Pfam" id="PF24883">
    <property type="entry name" value="NPHP3_N"/>
    <property type="match status" value="1"/>
</dbReference>
<sequence>MHIRESLSRLKGKLKKGLHIGSRGTTPTPSSANRSVVSVASPPGPIAAPNDGQDTLFSVAAHVDNNQPPTSRPNSNDSPLIGDAASPGTQLHAGSNDGNPISDHTVDTSASPLSGAVAPPLSMDNAPDDPAQVHKDNPSADDPKIVTDKQPSKAGLVWTGAKVLLRVVNASADAFPPLKSAVSGLKECIDIYEGVSKGCNDYGKTLEEVTGLLEELEGYLQEQGAMEMTRSVERLYCELESEVDKLKSKMTGPLVEQWLKAVDAPGEIAECHSQIGRLLQRLSLNATVNISKKIDRQDMDRRIKDMLPALASIYDSAASDEVRRGGCTPGTRKQQIKSLIEWACAPQAGKIYWINGMAGTGKTTIAYSVCAELNATSKSVHGSKVAGTVKHQDASMLGASFFCSRVIPECREVKNIVPTIAYQLARYSIPFRYALHDILESEPEASTRALKIQYQKLILDPLTVAQKSLPTDFIIVIDALDECENTNSLGEILGLLWSTPIGLPIRFLVSSRPEPEISRRMKGRVNEQNNTRLVLHDLDADLVQADIEMYVRHELEDIPIKDVQLSGLIQRCGVLFIYASTTCRFIRNEYHSGFLDKAVDAIIGSSPGNMEPGDERTIDGLYTTILAAAFGEQSEMRQANKRKMRDILETVLCAGEPMTMAAVADLVGLENTNQVDGLLQPLRSVLNVTGDADVVTTLHASFPDYMFSKDRSLNFHCEQIPRNLVLAEACLSMIDQVKPTFNICGISSSSSLDDAVEGLEERVKTCICPGLAYACRYWSIHLHLGGYRDSLIQPIRSLFEKRLLVWMEVLNLTKRMHFGTGIIQHAERWCFEMRIAEDLVKLVRDAGQFVSVYANHPVSQSTPHIYLSMLPFWPASRPISVAYLPRACGLIGSKGAAIAQRQPALLATWKISTAPVSSISLSADGTRIAAASDNAIDILDTSTGEGVIHVQEAQKIGVWAVAVSADVTRVAFGSDRGAYILDLNTRRITQLYPDEISKVLCVAFSPDGSHVAIGSESGRAYVCSTGEANQTGHTLEGHTDYVRSVTFSPDGRQVASASDDLTIRFWDAESGQMSGDPLQGHDDWVFSDHPNMGPKNRSDYPRTA</sequence>
<dbReference type="SMART" id="SM00320">
    <property type="entry name" value="WD40"/>
    <property type="match status" value="4"/>
</dbReference>
<evidence type="ECO:0000313" key="6">
    <source>
        <dbReference type="EMBL" id="CAE6488455.1"/>
    </source>
</evidence>
<dbReference type="InterPro" id="IPR056884">
    <property type="entry name" value="NPHP3-like_N"/>
</dbReference>
<keyword evidence="2" id="KW-0677">Repeat</keyword>
<feature type="compositionally biased region" description="Polar residues" evidence="4">
    <location>
        <begin position="87"/>
        <end position="99"/>
    </location>
</feature>
<keyword evidence="1 3" id="KW-0853">WD repeat</keyword>
<feature type="region of interest" description="Disordered" evidence="4">
    <location>
        <begin position="1"/>
        <end position="148"/>
    </location>
</feature>
<dbReference type="PANTHER" id="PTHR10039:SF17">
    <property type="entry name" value="FUNGAL STAND N-TERMINAL GOODBYE DOMAIN-CONTAINING PROTEIN-RELATED"/>
    <property type="match status" value="1"/>
</dbReference>
<feature type="compositionally biased region" description="Low complexity" evidence="4">
    <location>
        <begin position="29"/>
        <end position="41"/>
    </location>
</feature>
<dbReference type="InterPro" id="IPR036322">
    <property type="entry name" value="WD40_repeat_dom_sf"/>
</dbReference>
<dbReference type="InterPro" id="IPR015943">
    <property type="entry name" value="WD40/YVTN_repeat-like_dom_sf"/>
</dbReference>
<feature type="compositionally biased region" description="Polar residues" evidence="4">
    <location>
        <begin position="64"/>
        <end position="78"/>
    </location>
</feature>
<dbReference type="Gene3D" id="3.40.50.300">
    <property type="entry name" value="P-loop containing nucleotide triphosphate hydrolases"/>
    <property type="match status" value="1"/>
</dbReference>
<dbReference type="AlphaFoldDB" id="A0A8H3CL53"/>
<evidence type="ECO:0000313" key="7">
    <source>
        <dbReference type="Proteomes" id="UP000663861"/>
    </source>
</evidence>
<dbReference type="SUPFAM" id="SSF50978">
    <property type="entry name" value="WD40 repeat-like"/>
    <property type="match status" value="1"/>
</dbReference>
<feature type="domain" description="Nephrocystin 3-like N-terminal" evidence="5">
    <location>
        <begin position="339"/>
        <end position="512"/>
    </location>
</feature>
<dbReference type="Gene3D" id="2.130.10.10">
    <property type="entry name" value="YVTN repeat-like/Quinoprotein amine dehydrogenase"/>
    <property type="match status" value="1"/>
</dbReference>
<dbReference type="PROSITE" id="PS50294">
    <property type="entry name" value="WD_REPEATS_REGION"/>
    <property type="match status" value="1"/>
</dbReference>
<dbReference type="PROSITE" id="PS00678">
    <property type="entry name" value="WD_REPEATS_1"/>
    <property type="match status" value="1"/>
</dbReference>
<proteinExistence type="predicted"/>
<reference evidence="6" key="1">
    <citation type="submission" date="2021-01" db="EMBL/GenBank/DDBJ databases">
        <authorList>
            <person name="Kaushik A."/>
        </authorList>
    </citation>
    <scope>NUCLEOTIDE SEQUENCE</scope>
    <source>
        <strain evidence="6">AG4-RS23</strain>
    </source>
</reference>
<protein>
    <recommendedName>
        <fullName evidence="5">Nephrocystin 3-like N-terminal domain-containing protein</fullName>
    </recommendedName>
</protein>
<evidence type="ECO:0000256" key="2">
    <source>
        <dbReference type="ARBA" id="ARBA00022737"/>
    </source>
</evidence>
<dbReference type="InterPro" id="IPR027417">
    <property type="entry name" value="P-loop_NTPase"/>
</dbReference>
<dbReference type="PANTHER" id="PTHR10039">
    <property type="entry name" value="AMELOGENIN"/>
    <property type="match status" value="1"/>
</dbReference>
<feature type="repeat" description="WD" evidence="3">
    <location>
        <begin position="1035"/>
        <end position="1076"/>
    </location>
</feature>
<dbReference type="CDD" id="cd21037">
    <property type="entry name" value="MLKL_NTD"/>
    <property type="match status" value="1"/>
</dbReference>
<dbReference type="InterPro" id="IPR001680">
    <property type="entry name" value="WD40_rpt"/>
</dbReference>
<dbReference type="PROSITE" id="PS50082">
    <property type="entry name" value="WD_REPEATS_2"/>
    <property type="match status" value="1"/>
</dbReference>
<name>A0A8H3CL53_9AGAM</name>
<evidence type="ECO:0000259" key="5">
    <source>
        <dbReference type="Pfam" id="PF24883"/>
    </source>
</evidence>
<evidence type="ECO:0000256" key="1">
    <source>
        <dbReference type="ARBA" id="ARBA00022574"/>
    </source>
</evidence>
<dbReference type="Proteomes" id="UP000663861">
    <property type="component" value="Unassembled WGS sequence"/>
</dbReference>